<dbReference type="AlphaFoldDB" id="A0A4S4E830"/>
<protein>
    <submittedName>
        <fullName evidence="2">Uncharacterized protein</fullName>
    </submittedName>
</protein>
<dbReference type="PANTHER" id="PTHR34267:SF1">
    <property type="entry name" value="ATOZI1"/>
    <property type="match status" value="1"/>
</dbReference>
<evidence type="ECO:0000313" key="3">
    <source>
        <dbReference type="Proteomes" id="UP000306102"/>
    </source>
</evidence>
<evidence type="ECO:0000256" key="1">
    <source>
        <dbReference type="SAM" id="Phobius"/>
    </source>
</evidence>
<keyword evidence="1" id="KW-0812">Transmembrane</keyword>
<keyword evidence="1" id="KW-1133">Transmembrane helix</keyword>
<keyword evidence="3" id="KW-1185">Reference proteome</keyword>
<reference evidence="2 3" key="1">
    <citation type="journal article" date="2018" name="Proc. Natl. Acad. Sci. U.S.A.">
        <title>Draft genome sequence of Camellia sinensis var. sinensis provides insights into the evolution of the tea genome and tea quality.</title>
        <authorList>
            <person name="Wei C."/>
            <person name="Yang H."/>
            <person name="Wang S."/>
            <person name="Zhao J."/>
            <person name="Liu C."/>
            <person name="Gao L."/>
            <person name="Xia E."/>
            <person name="Lu Y."/>
            <person name="Tai Y."/>
            <person name="She G."/>
            <person name="Sun J."/>
            <person name="Cao H."/>
            <person name="Tong W."/>
            <person name="Gao Q."/>
            <person name="Li Y."/>
            <person name="Deng W."/>
            <person name="Jiang X."/>
            <person name="Wang W."/>
            <person name="Chen Q."/>
            <person name="Zhang S."/>
            <person name="Li H."/>
            <person name="Wu J."/>
            <person name="Wang P."/>
            <person name="Li P."/>
            <person name="Shi C."/>
            <person name="Zheng F."/>
            <person name="Jian J."/>
            <person name="Huang B."/>
            <person name="Shan D."/>
            <person name="Shi M."/>
            <person name="Fang C."/>
            <person name="Yue Y."/>
            <person name="Li F."/>
            <person name="Li D."/>
            <person name="Wei S."/>
            <person name="Han B."/>
            <person name="Jiang C."/>
            <person name="Yin Y."/>
            <person name="Xia T."/>
            <person name="Zhang Z."/>
            <person name="Bennetzen J.L."/>
            <person name="Zhao S."/>
            <person name="Wan X."/>
        </authorList>
    </citation>
    <scope>NUCLEOTIDE SEQUENCE [LARGE SCALE GENOMIC DNA]</scope>
    <source>
        <strain evidence="3">cv. Shuchazao</strain>
        <tissue evidence="2">Leaf</tissue>
    </source>
</reference>
<sequence>MLFLTGSYLEASCSTPGTVSNKKWAEETERKLQAWPRTAGPPVVMNPISRQNFIVKSREFSSLIVNNAVRGMERLFVPHSAIPSLLLFLFSLLLNVASQKQINKGEVNWLLLCSIPHEILKCKMSIVWFVHSNSNPMVKA</sequence>
<dbReference type="Pfam" id="PF06592">
    <property type="entry name" value="DUF1138"/>
    <property type="match status" value="1"/>
</dbReference>
<dbReference type="EMBL" id="SDRB02007028">
    <property type="protein sequence ID" value="THG11784.1"/>
    <property type="molecule type" value="Genomic_DNA"/>
</dbReference>
<dbReference type="PANTHER" id="PTHR34267">
    <property type="entry name" value="OS11G0161033 PROTEIN"/>
    <property type="match status" value="1"/>
</dbReference>
<evidence type="ECO:0000313" key="2">
    <source>
        <dbReference type="EMBL" id="THG11784.1"/>
    </source>
</evidence>
<organism evidence="2 3">
    <name type="scientific">Camellia sinensis var. sinensis</name>
    <name type="common">China tea</name>
    <dbReference type="NCBI Taxonomy" id="542762"/>
    <lineage>
        <taxon>Eukaryota</taxon>
        <taxon>Viridiplantae</taxon>
        <taxon>Streptophyta</taxon>
        <taxon>Embryophyta</taxon>
        <taxon>Tracheophyta</taxon>
        <taxon>Spermatophyta</taxon>
        <taxon>Magnoliopsida</taxon>
        <taxon>eudicotyledons</taxon>
        <taxon>Gunneridae</taxon>
        <taxon>Pentapetalae</taxon>
        <taxon>asterids</taxon>
        <taxon>Ericales</taxon>
        <taxon>Theaceae</taxon>
        <taxon>Camellia</taxon>
    </lineage>
</organism>
<dbReference type="InterPro" id="IPR009515">
    <property type="entry name" value="DUF1138"/>
</dbReference>
<accession>A0A4S4E830</accession>
<keyword evidence="1" id="KW-0472">Membrane</keyword>
<dbReference type="Proteomes" id="UP000306102">
    <property type="component" value="Unassembled WGS sequence"/>
</dbReference>
<feature type="transmembrane region" description="Helical" evidence="1">
    <location>
        <begin position="75"/>
        <end position="94"/>
    </location>
</feature>
<gene>
    <name evidence="2" type="ORF">TEA_013219</name>
</gene>
<proteinExistence type="predicted"/>
<name>A0A4S4E830_CAMSN</name>
<comment type="caution">
    <text evidence="2">The sequence shown here is derived from an EMBL/GenBank/DDBJ whole genome shotgun (WGS) entry which is preliminary data.</text>
</comment>